<dbReference type="Proteomes" id="UP001497623">
    <property type="component" value="Unassembled WGS sequence"/>
</dbReference>
<name>A0AAV2R1F2_MEGNR</name>
<dbReference type="EMBL" id="CAXKWB010014768">
    <property type="protein sequence ID" value="CAL4111688.1"/>
    <property type="molecule type" value="Genomic_DNA"/>
</dbReference>
<proteinExistence type="predicted"/>
<sequence>MWSIGQMVQKLGSFITQFSSLKLPFRYLLDELNVFTEWLQILHTCLWDLDTYFDQLSKGLEKKVYLNRPNMYIYIYIYIYTYTHTHTHTYIHSYLKNPDMVGTDPCLDFPKFRISQVCETRTLSLDLPFNLNVKSRH</sequence>
<gene>
    <name evidence="1" type="ORF">MNOR_LOCUS19700</name>
</gene>
<dbReference type="AlphaFoldDB" id="A0AAV2R1F2"/>
<protein>
    <submittedName>
        <fullName evidence="1">Uncharacterized protein</fullName>
    </submittedName>
</protein>
<comment type="caution">
    <text evidence="1">The sequence shown here is derived from an EMBL/GenBank/DDBJ whole genome shotgun (WGS) entry which is preliminary data.</text>
</comment>
<evidence type="ECO:0000313" key="1">
    <source>
        <dbReference type="EMBL" id="CAL4111688.1"/>
    </source>
</evidence>
<evidence type="ECO:0000313" key="2">
    <source>
        <dbReference type="Proteomes" id="UP001497623"/>
    </source>
</evidence>
<accession>A0AAV2R1F2</accession>
<keyword evidence="2" id="KW-1185">Reference proteome</keyword>
<reference evidence="1 2" key="1">
    <citation type="submission" date="2024-05" db="EMBL/GenBank/DDBJ databases">
        <authorList>
            <person name="Wallberg A."/>
        </authorList>
    </citation>
    <scope>NUCLEOTIDE SEQUENCE [LARGE SCALE GENOMIC DNA]</scope>
</reference>
<organism evidence="1 2">
    <name type="scientific">Meganyctiphanes norvegica</name>
    <name type="common">Northern krill</name>
    <name type="synonym">Thysanopoda norvegica</name>
    <dbReference type="NCBI Taxonomy" id="48144"/>
    <lineage>
        <taxon>Eukaryota</taxon>
        <taxon>Metazoa</taxon>
        <taxon>Ecdysozoa</taxon>
        <taxon>Arthropoda</taxon>
        <taxon>Crustacea</taxon>
        <taxon>Multicrustacea</taxon>
        <taxon>Malacostraca</taxon>
        <taxon>Eumalacostraca</taxon>
        <taxon>Eucarida</taxon>
        <taxon>Euphausiacea</taxon>
        <taxon>Euphausiidae</taxon>
        <taxon>Meganyctiphanes</taxon>
    </lineage>
</organism>